<organism evidence="1">
    <name type="scientific">Utricularia reniformis</name>
    <dbReference type="NCBI Taxonomy" id="192314"/>
    <lineage>
        <taxon>Eukaryota</taxon>
        <taxon>Viridiplantae</taxon>
        <taxon>Streptophyta</taxon>
        <taxon>Embryophyta</taxon>
        <taxon>Tracheophyta</taxon>
        <taxon>Spermatophyta</taxon>
        <taxon>Magnoliopsida</taxon>
        <taxon>eudicotyledons</taxon>
        <taxon>Gunneridae</taxon>
        <taxon>Pentapetalae</taxon>
        <taxon>asterids</taxon>
        <taxon>lamiids</taxon>
        <taxon>Lamiales</taxon>
        <taxon>Lentibulariaceae</taxon>
        <taxon>Utricularia</taxon>
    </lineage>
</organism>
<sequence length="76" mass="8593">MAMTWSFDVATYAGPFISPHKAFGSVLRRMSSKVDGIWIVFGVNYSYLYNPSFDSKKQMVSISLVEESMSFFFGSI</sequence>
<protein>
    <submittedName>
        <fullName evidence="1">Uncharacterized protein</fullName>
    </submittedName>
</protein>
<gene>
    <name evidence="1" type="ORF">AEK19_MT2016</name>
</gene>
<accession>A0A1Y0B3Z4</accession>
<geneLocation type="mitochondrion" evidence="1"/>
<reference evidence="1" key="1">
    <citation type="submission" date="2017-03" db="EMBL/GenBank/DDBJ databases">
        <title>The mitochondrial genome of the carnivorous plant Utricularia reniformis (Lentibulariaceae): structure, comparative analysis and evolutionary landmarks.</title>
        <authorList>
            <person name="Silva S.R."/>
            <person name="Alvarenga D.O."/>
            <person name="Michael T.P."/>
            <person name="Miranda V.F.O."/>
            <person name="Varani A.M."/>
        </authorList>
    </citation>
    <scope>NUCLEOTIDE SEQUENCE</scope>
</reference>
<evidence type="ECO:0000313" key="1">
    <source>
        <dbReference type="EMBL" id="ART32176.1"/>
    </source>
</evidence>
<dbReference type="EMBL" id="KY774314">
    <property type="protein sequence ID" value="ART32176.1"/>
    <property type="molecule type" value="Genomic_DNA"/>
</dbReference>
<dbReference type="AlphaFoldDB" id="A0A1Y0B3Z4"/>
<keyword evidence="1" id="KW-0496">Mitochondrion</keyword>
<name>A0A1Y0B3Z4_9LAMI</name>
<proteinExistence type="predicted"/>